<evidence type="ECO:0000256" key="1">
    <source>
        <dbReference type="SAM" id="MobiDB-lite"/>
    </source>
</evidence>
<protein>
    <submittedName>
        <fullName evidence="2">Uncharacterized protein</fullName>
    </submittedName>
</protein>
<dbReference type="RefSeq" id="WP_188960766.1">
    <property type="nucleotide sequence ID" value="NZ_BMOE01000001.1"/>
</dbReference>
<evidence type="ECO:0000313" key="3">
    <source>
        <dbReference type="Proteomes" id="UP000635726"/>
    </source>
</evidence>
<comment type="caution">
    <text evidence="2">The sequence shown here is derived from an EMBL/GenBank/DDBJ whole genome shotgun (WGS) entry which is preliminary data.</text>
</comment>
<reference evidence="2" key="2">
    <citation type="submission" date="2020-09" db="EMBL/GenBank/DDBJ databases">
        <authorList>
            <person name="Sun Q."/>
            <person name="Ohkuma M."/>
        </authorList>
    </citation>
    <scope>NUCLEOTIDE SEQUENCE</scope>
    <source>
        <strain evidence="2">JCM 14371</strain>
    </source>
</reference>
<gene>
    <name evidence="2" type="ORF">GCM10008939_06660</name>
</gene>
<keyword evidence="3" id="KW-1185">Reference proteome</keyword>
<organism evidence="2 3">
    <name type="scientific">Deinococcus aquiradiocola</name>
    <dbReference type="NCBI Taxonomy" id="393059"/>
    <lineage>
        <taxon>Bacteria</taxon>
        <taxon>Thermotogati</taxon>
        <taxon>Deinococcota</taxon>
        <taxon>Deinococci</taxon>
        <taxon>Deinococcales</taxon>
        <taxon>Deinococcaceae</taxon>
        <taxon>Deinococcus</taxon>
    </lineage>
</organism>
<proteinExistence type="predicted"/>
<reference evidence="2" key="1">
    <citation type="journal article" date="2014" name="Int. J. Syst. Evol. Microbiol.">
        <title>Complete genome sequence of Corynebacterium casei LMG S-19264T (=DSM 44701T), isolated from a smear-ripened cheese.</title>
        <authorList>
            <consortium name="US DOE Joint Genome Institute (JGI-PGF)"/>
            <person name="Walter F."/>
            <person name="Albersmeier A."/>
            <person name="Kalinowski J."/>
            <person name="Ruckert C."/>
        </authorList>
    </citation>
    <scope>NUCLEOTIDE SEQUENCE</scope>
    <source>
        <strain evidence="2">JCM 14371</strain>
    </source>
</reference>
<sequence>MTKQLTLLSPDGSAPPAASYGSVPPGTTTTSRAMILKNTGDEALPSIRMHIEQTTTSDGEYHATAGSVTLTGTAQEVLSAPLAPGASVSVTEYVSTPAGLTTTGPDTGTLVWEYDA</sequence>
<dbReference type="AlphaFoldDB" id="A0A917P7G1"/>
<accession>A0A917P7G1</accession>
<evidence type="ECO:0000313" key="2">
    <source>
        <dbReference type="EMBL" id="GGJ65397.1"/>
    </source>
</evidence>
<dbReference type="Proteomes" id="UP000635726">
    <property type="component" value="Unassembled WGS sequence"/>
</dbReference>
<dbReference type="EMBL" id="BMOE01000001">
    <property type="protein sequence ID" value="GGJ65397.1"/>
    <property type="molecule type" value="Genomic_DNA"/>
</dbReference>
<feature type="region of interest" description="Disordered" evidence="1">
    <location>
        <begin position="1"/>
        <end position="30"/>
    </location>
</feature>
<name>A0A917P7G1_9DEIO</name>